<dbReference type="AlphaFoldDB" id="A0A2T4VYS1"/>
<gene>
    <name evidence="6" type="ORF">C4617_00460</name>
</gene>
<evidence type="ECO:0000256" key="1">
    <source>
        <dbReference type="ARBA" id="ARBA00006446"/>
    </source>
</evidence>
<dbReference type="GO" id="GO:0005886">
    <property type="term" value="C:plasma membrane"/>
    <property type="evidence" value="ECO:0007669"/>
    <property type="project" value="TreeGrafter"/>
</dbReference>
<comment type="caution">
    <text evidence="6">The sequence shown here is derived from an EMBL/GenBank/DDBJ whole genome shotgun (WGS) entry which is preliminary data.</text>
</comment>
<dbReference type="InterPro" id="IPR000644">
    <property type="entry name" value="CBS_dom"/>
</dbReference>
<dbReference type="CDD" id="cd04590">
    <property type="entry name" value="CBS_pair_CorC_HlyC_assoc"/>
    <property type="match status" value="1"/>
</dbReference>
<keyword evidence="2" id="KW-0677">Repeat</keyword>
<dbReference type="SUPFAM" id="SSF56176">
    <property type="entry name" value="FAD-binding/transporter-associated domain-like"/>
    <property type="match status" value="1"/>
</dbReference>
<organism evidence="6 7">
    <name type="scientific">Candidatus Liberibacter europaeus</name>
    <dbReference type="NCBI Taxonomy" id="744859"/>
    <lineage>
        <taxon>Bacteria</taxon>
        <taxon>Pseudomonadati</taxon>
        <taxon>Pseudomonadota</taxon>
        <taxon>Alphaproteobacteria</taxon>
        <taxon>Hyphomicrobiales</taxon>
        <taxon>Rhizobiaceae</taxon>
        <taxon>Liberibacter</taxon>
    </lineage>
</organism>
<evidence type="ECO:0000313" key="6">
    <source>
        <dbReference type="EMBL" id="PTL86930.1"/>
    </source>
</evidence>
<evidence type="ECO:0000259" key="5">
    <source>
        <dbReference type="PROSITE" id="PS51371"/>
    </source>
</evidence>
<dbReference type="InterPro" id="IPR005170">
    <property type="entry name" value="Transptr-assoc_dom"/>
</dbReference>
<keyword evidence="3 4" id="KW-0129">CBS domain</keyword>
<dbReference type="GO" id="GO:0050660">
    <property type="term" value="F:flavin adenine dinucleotide binding"/>
    <property type="evidence" value="ECO:0007669"/>
    <property type="project" value="InterPro"/>
</dbReference>
<evidence type="ECO:0000256" key="3">
    <source>
        <dbReference type="ARBA" id="ARBA00023122"/>
    </source>
</evidence>
<dbReference type="InterPro" id="IPR016169">
    <property type="entry name" value="FAD-bd_PCMH_sub2"/>
</dbReference>
<evidence type="ECO:0000313" key="7">
    <source>
        <dbReference type="Proteomes" id="UP000240811"/>
    </source>
</evidence>
<dbReference type="Proteomes" id="UP000240811">
    <property type="component" value="Unassembled WGS sequence"/>
</dbReference>
<feature type="domain" description="CBS" evidence="5">
    <location>
        <begin position="94"/>
        <end position="154"/>
    </location>
</feature>
<dbReference type="Pfam" id="PF03471">
    <property type="entry name" value="CorC_HlyC"/>
    <property type="match status" value="1"/>
</dbReference>
<accession>A0A2T4VYS1</accession>
<dbReference type="Gene3D" id="3.10.580.10">
    <property type="entry name" value="CBS-domain"/>
    <property type="match status" value="1"/>
</dbReference>
<evidence type="ECO:0000256" key="2">
    <source>
        <dbReference type="ARBA" id="ARBA00022737"/>
    </source>
</evidence>
<protein>
    <submittedName>
        <fullName evidence="6">Magnesium/cobalt efflux protein</fullName>
    </submittedName>
</protein>
<dbReference type="InterPro" id="IPR044751">
    <property type="entry name" value="Ion_transp-like_CBS"/>
</dbReference>
<dbReference type="InterPro" id="IPR046342">
    <property type="entry name" value="CBS_dom_sf"/>
</dbReference>
<dbReference type="SUPFAM" id="SSF54631">
    <property type="entry name" value="CBS-domain pair"/>
    <property type="match status" value="1"/>
</dbReference>
<dbReference type="Pfam" id="PF00571">
    <property type="entry name" value="CBS"/>
    <property type="match status" value="2"/>
</dbReference>
<dbReference type="EMBL" id="PSQJ01000001">
    <property type="protein sequence ID" value="PTL86930.1"/>
    <property type="molecule type" value="Genomic_DNA"/>
</dbReference>
<dbReference type="Gene3D" id="3.30.465.10">
    <property type="match status" value="1"/>
</dbReference>
<evidence type="ECO:0000256" key="4">
    <source>
        <dbReference type="PROSITE-ProRule" id="PRU00703"/>
    </source>
</evidence>
<dbReference type="SMART" id="SM01091">
    <property type="entry name" value="CorC_HlyC"/>
    <property type="match status" value="1"/>
</dbReference>
<reference evidence="7" key="1">
    <citation type="submission" date="2018-02" db="EMBL/GenBank/DDBJ databases">
        <title>Genome sequence of Candidatus Liberibacter europaeus.</title>
        <authorList>
            <person name="Frampton R.A."/>
            <person name="Thompson S.M."/>
            <person name="David C."/>
            <person name="Addison S.M."/>
            <person name="Smith G.R."/>
        </authorList>
    </citation>
    <scope>NUCLEOTIDE SEQUENCE [LARGE SCALE GENOMIC DNA]</scope>
</reference>
<sequence length="321" mass="36787">MSDFKTNLSENTKIKSKKCVSLSARRSKMFFVIFWGSILRIFQKIWKAISNQSNQKDDYAENIDYSVLGIISPIEKELFKNFVRFRETRIDDIMIPRASIDAVDNNSTIYEVMMLFKKFDRSWMPVYQGSLDNPRGMVHMRDFLAHIASYYDDIKNTNLSVTLAESNLIKETLFVPSSMLASDLLCKIQESRLHIALVIDEHGGTEGLVSYEDIVAFFIGHIKSEHNSRKEMISAVSDHTFIVDARADLEELAKVMGKDCNVFKFGQDVDSLGGLIFSVLDRIPVQGEVIREIPGFEILIIDSDVRCVRRVRIKNILHSNR</sequence>
<dbReference type="PANTHER" id="PTHR22777">
    <property type="entry name" value="HEMOLYSIN-RELATED"/>
    <property type="match status" value="1"/>
</dbReference>
<comment type="similarity">
    <text evidence="1">Belongs to the UPF0053 family. Hemolysin C subfamily.</text>
</comment>
<dbReference type="PANTHER" id="PTHR22777:SF27">
    <property type="entry name" value="MAGNESIUM AND COBALT EFFLUX PROTEIN CORC"/>
    <property type="match status" value="1"/>
</dbReference>
<feature type="domain" description="CBS" evidence="5">
    <location>
        <begin position="168"/>
        <end position="224"/>
    </location>
</feature>
<name>A0A2T4VYS1_9HYPH</name>
<proteinExistence type="inferred from homology"/>
<dbReference type="InterPro" id="IPR036318">
    <property type="entry name" value="FAD-bd_PCMH-like_sf"/>
</dbReference>
<dbReference type="PROSITE" id="PS51371">
    <property type="entry name" value="CBS"/>
    <property type="match status" value="2"/>
</dbReference>